<evidence type="ECO:0000313" key="3">
    <source>
        <dbReference type="Proteomes" id="UP000001357"/>
    </source>
</evidence>
<dbReference type="eggNOG" id="ENOG502SFJB">
    <property type="taxonomic scope" value="Eukaryota"/>
</dbReference>
<gene>
    <name evidence="2" type="ORF">MONBRDRAFT_12159</name>
</gene>
<sequence length="381" mass="43026">MVMGLRGLRSVLPQGLLALAALTLVIGVVEIGLVSQRQHVVVARLGAFHHPPTPRLSQQHPQHQQLRVWNETSSPRLGQSHPLATPRRAEPVPSQPNEAKPTRKKTMHELWEEQQKRLLAERHDAALATPPNVTLDEFDAAHARAGPLGAAVPLACSFHNKVTRECGTGQGQLPVLITGVGRSGTHHTESSLRHMGINVCHEAACRDGSVSWIYAVQDPDRFYPWENANYRLKDRRFGQVFHQVRHPLRVIASLTTYEGMSWKFIAKHTPAVPGLASMHPLRKALIHWVTWNRWVELHADWRFRMEDTPVAELCHRLSLPGSKCEQEHHAARRDQRFHANVTWGQLRRADPFWAQAARELAHRYGYADALVVAMDGEDDDE</sequence>
<dbReference type="Proteomes" id="UP000001357">
    <property type="component" value="Unassembled WGS sequence"/>
</dbReference>
<dbReference type="InParanoid" id="A9VBE2"/>
<keyword evidence="3" id="KW-1185">Reference proteome</keyword>
<dbReference type="KEGG" id="mbr:MONBRDRAFT_12159"/>
<evidence type="ECO:0000313" key="2">
    <source>
        <dbReference type="EMBL" id="EDQ85221.1"/>
    </source>
</evidence>
<name>A9VBE2_MONBE</name>
<dbReference type="EMBL" id="CH991576">
    <property type="protein sequence ID" value="EDQ85221.1"/>
    <property type="molecule type" value="Genomic_DNA"/>
</dbReference>
<dbReference type="GeneID" id="5895255"/>
<dbReference type="AlphaFoldDB" id="A9VBE2"/>
<feature type="region of interest" description="Disordered" evidence="1">
    <location>
        <begin position="73"/>
        <end position="103"/>
    </location>
</feature>
<evidence type="ECO:0008006" key="4">
    <source>
        <dbReference type="Google" id="ProtNLM"/>
    </source>
</evidence>
<reference evidence="2 3" key="1">
    <citation type="journal article" date="2008" name="Nature">
        <title>The genome of the choanoflagellate Monosiga brevicollis and the origin of metazoans.</title>
        <authorList>
            <consortium name="JGI Sequencing"/>
            <person name="King N."/>
            <person name="Westbrook M.J."/>
            <person name="Young S.L."/>
            <person name="Kuo A."/>
            <person name="Abedin M."/>
            <person name="Chapman J."/>
            <person name="Fairclough S."/>
            <person name="Hellsten U."/>
            <person name="Isogai Y."/>
            <person name="Letunic I."/>
            <person name="Marr M."/>
            <person name="Pincus D."/>
            <person name="Putnam N."/>
            <person name="Rokas A."/>
            <person name="Wright K.J."/>
            <person name="Zuzow R."/>
            <person name="Dirks W."/>
            <person name="Good M."/>
            <person name="Goodstein D."/>
            <person name="Lemons D."/>
            <person name="Li W."/>
            <person name="Lyons J.B."/>
            <person name="Morris A."/>
            <person name="Nichols S."/>
            <person name="Richter D.J."/>
            <person name="Salamov A."/>
            <person name="Bork P."/>
            <person name="Lim W.A."/>
            <person name="Manning G."/>
            <person name="Miller W.T."/>
            <person name="McGinnis W."/>
            <person name="Shapiro H."/>
            <person name="Tjian R."/>
            <person name="Grigoriev I.V."/>
            <person name="Rokhsar D."/>
        </authorList>
    </citation>
    <scope>NUCLEOTIDE SEQUENCE [LARGE SCALE GENOMIC DNA]</scope>
    <source>
        <strain evidence="3">MX1 / ATCC 50154</strain>
    </source>
</reference>
<dbReference type="RefSeq" id="XP_001750046.1">
    <property type="nucleotide sequence ID" value="XM_001749994.1"/>
</dbReference>
<dbReference type="InterPro" id="IPR027417">
    <property type="entry name" value="P-loop_NTPase"/>
</dbReference>
<organism evidence="2 3">
    <name type="scientific">Monosiga brevicollis</name>
    <name type="common">Choanoflagellate</name>
    <dbReference type="NCBI Taxonomy" id="81824"/>
    <lineage>
        <taxon>Eukaryota</taxon>
        <taxon>Choanoflagellata</taxon>
        <taxon>Craspedida</taxon>
        <taxon>Salpingoecidae</taxon>
        <taxon>Monosiga</taxon>
    </lineage>
</organism>
<proteinExistence type="predicted"/>
<protein>
    <recommendedName>
        <fullName evidence="4">Sulfotransferase domain-containing protein</fullName>
    </recommendedName>
</protein>
<accession>A9VBE2</accession>
<dbReference type="SUPFAM" id="SSF52540">
    <property type="entry name" value="P-loop containing nucleoside triphosphate hydrolases"/>
    <property type="match status" value="1"/>
</dbReference>
<evidence type="ECO:0000256" key="1">
    <source>
        <dbReference type="SAM" id="MobiDB-lite"/>
    </source>
</evidence>